<protein>
    <submittedName>
        <fullName evidence="2">Uncharacterized protein</fullName>
    </submittedName>
</protein>
<evidence type="ECO:0000313" key="2">
    <source>
        <dbReference type="WBParaSite" id="ACRNAN_scaffold10938.g28341.t1"/>
    </source>
</evidence>
<dbReference type="AlphaFoldDB" id="A0A914CJ53"/>
<evidence type="ECO:0000313" key="1">
    <source>
        <dbReference type="Proteomes" id="UP000887540"/>
    </source>
</evidence>
<dbReference type="WBParaSite" id="ACRNAN_scaffold10938.g28341.t1">
    <property type="protein sequence ID" value="ACRNAN_scaffold10938.g28341.t1"/>
    <property type="gene ID" value="ACRNAN_scaffold10938.g28341"/>
</dbReference>
<organism evidence="1 2">
    <name type="scientific">Acrobeloides nanus</name>
    <dbReference type="NCBI Taxonomy" id="290746"/>
    <lineage>
        <taxon>Eukaryota</taxon>
        <taxon>Metazoa</taxon>
        <taxon>Ecdysozoa</taxon>
        <taxon>Nematoda</taxon>
        <taxon>Chromadorea</taxon>
        <taxon>Rhabditida</taxon>
        <taxon>Tylenchina</taxon>
        <taxon>Cephalobomorpha</taxon>
        <taxon>Cephaloboidea</taxon>
        <taxon>Cephalobidae</taxon>
        <taxon>Acrobeloides</taxon>
    </lineage>
</organism>
<proteinExistence type="predicted"/>
<sequence length="108" mass="12484">MTIINGYMVFYWRLGNSFKGQYRVAQKFDPYCVCLKVSKPEERNIENFCRKRFSRGQEGLTDIASSGIGTGFSIKMEPHHTRPTRMHYSIWSILEAEACSKLHQSQSA</sequence>
<name>A0A914CJ53_9BILA</name>
<keyword evidence="1" id="KW-1185">Reference proteome</keyword>
<reference evidence="2" key="1">
    <citation type="submission" date="2022-11" db="UniProtKB">
        <authorList>
            <consortium name="WormBaseParasite"/>
        </authorList>
    </citation>
    <scope>IDENTIFICATION</scope>
</reference>
<dbReference type="Proteomes" id="UP000887540">
    <property type="component" value="Unplaced"/>
</dbReference>
<accession>A0A914CJ53</accession>